<dbReference type="SUPFAM" id="SSF49785">
    <property type="entry name" value="Galactose-binding domain-like"/>
    <property type="match status" value="1"/>
</dbReference>
<evidence type="ECO:0000256" key="1">
    <source>
        <dbReference type="ARBA" id="ARBA00022679"/>
    </source>
</evidence>
<evidence type="ECO:0000256" key="2">
    <source>
        <dbReference type="ARBA" id="ARBA00022777"/>
    </source>
</evidence>
<protein>
    <recommendedName>
        <fullName evidence="7">Signal transduction histidine kinase subgroup 3 dimerisation and phosphoacceptor domain-containing protein</fullName>
    </recommendedName>
</protein>
<accession>A0ABW5E3P3</accession>
<dbReference type="Gene3D" id="1.20.5.1930">
    <property type="match status" value="1"/>
</dbReference>
<dbReference type="EMBL" id="JBHUJC010000026">
    <property type="protein sequence ID" value="MFD2276598.1"/>
    <property type="molecule type" value="Genomic_DNA"/>
</dbReference>
<dbReference type="CDD" id="cd16917">
    <property type="entry name" value="HATPase_UhpB-NarQ-NarX-like"/>
    <property type="match status" value="1"/>
</dbReference>
<gene>
    <name evidence="5" type="ORF">ACFSQZ_08980</name>
</gene>
<keyword evidence="4" id="KW-1133">Transmembrane helix</keyword>
<dbReference type="PANTHER" id="PTHR24421">
    <property type="entry name" value="NITRATE/NITRITE SENSOR PROTEIN NARX-RELATED"/>
    <property type="match status" value="1"/>
</dbReference>
<keyword evidence="1" id="KW-0808">Transferase</keyword>
<feature type="transmembrane region" description="Helical" evidence="4">
    <location>
        <begin position="418"/>
        <end position="437"/>
    </location>
</feature>
<dbReference type="InterPro" id="IPR036890">
    <property type="entry name" value="HATPase_C_sf"/>
</dbReference>
<dbReference type="SUPFAM" id="SSF55874">
    <property type="entry name" value="ATPase domain of HSP90 chaperone/DNA topoisomerase II/histidine kinase"/>
    <property type="match status" value="1"/>
</dbReference>
<organism evidence="5 6">
    <name type="scientific">Rubritalea spongiae</name>
    <dbReference type="NCBI Taxonomy" id="430797"/>
    <lineage>
        <taxon>Bacteria</taxon>
        <taxon>Pseudomonadati</taxon>
        <taxon>Verrucomicrobiota</taxon>
        <taxon>Verrucomicrobiia</taxon>
        <taxon>Verrucomicrobiales</taxon>
        <taxon>Rubritaleaceae</taxon>
        <taxon>Rubritalea</taxon>
    </lineage>
</organism>
<reference evidence="6" key="1">
    <citation type="journal article" date="2019" name="Int. J. Syst. Evol. Microbiol.">
        <title>The Global Catalogue of Microorganisms (GCM) 10K type strain sequencing project: providing services to taxonomists for standard genome sequencing and annotation.</title>
        <authorList>
            <consortium name="The Broad Institute Genomics Platform"/>
            <consortium name="The Broad Institute Genome Sequencing Center for Infectious Disease"/>
            <person name="Wu L."/>
            <person name="Ma J."/>
        </authorList>
    </citation>
    <scope>NUCLEOTIDE SEQUENCE [LARGE SCALE GENOMIC DNA]</scope>
    <source>
        <strain evidence="6">JCM 16545</strain>
    </source>
</reference>
<dbReference type="Proteomes" id="UP001597297">
    <property type="component" value="Unassembled WGS sequence"/>
</dbReference>
<dbReference type="InterPro" id="IPR050482">
    <property type="entry name" value="Sensor_HK_TwoCompSys"/>
</dbReference>
<dbReference type="InterPro" id="IPR008979">
    <property type="entry name" value="Galactose-bd-like_sf"/>
</dbReference>
<keyword evidence="6" id="KW-1185">Reference proteome</keyword>
<evidence type="ECO:0000313" key="5">
    <source>
        <dbReference type="EMBL" id="MFD2276598.1"/>
    </source>
</evidence>
<keyword evidence="4" id="KW-0812">Transmembrane</keyword>
<sequence length="651" mass="73450">MAIYQLIWAPMLFGAQWDSFSIATLEKKLELIDRELEQLASYSLRSGTGAVGYKSAPHNEPQNQEWVRVDLGGEFRIDQIVLVPMIWRNTKLGLRAEGFPSDFTVAVGAEGGEVEIARFSSRGKQLPRLAPLVIDFDPIWASWVRVDVTGLSERGWDGRYAFQLSELMIFSGLENVALHQEVSFETSLRRNESRHERFLVDSFVPYLMDSSHGDKSQALILRSDDEDQQAAMLIDLGEAQAINQINLHTVDLSHTVPEAVPSDHSTPPHIRVVAANSADFSDGVELFEYEQKSIYDVGPIISRRFPLTRCRYLRFDLLKFQPNAAFNNRKFNAGFAEIEVLSFGKNVALGKSVDVTGFPIRASRLGQVTDGRNYYGDILPLREWMGQLARRHELEVERPLVLAELNRRYIRQRKNLNLMYWIVAFLIAGTIILVLIGKNIRQRAAYQMRERIAANLHDELGANLHAIGLLGDLANDEIEEVESREEFKELSEIVGEIRDVSQKTSDSVRYCMNILGESGEDENVLSEMKLVAQHVLVDLEHVAYIDESISLKNLPRRIKMDVYLFYKECLINIIRHSGASRVTTRLSSLRNGIQLSVADNGKGGLSQVPPSLRRRARLLGEKVSIEETDGGGTTVILKYQSKLLGLIKLGK</sequence>
<evidence type="ECO:0000256" key="4">
    <source>
        <dbReference type="SAM" id="Phobius"/>
    </source>
</evidence>
<evidence type="ECO:0000256" key="3">
    <source>
        <dbReference type="ARBA" id="ARBA00023012"/>
    </source>
</evidence>
<keyword evidence="3" id="KW-0902">Two-component regulatory system</keyword>
<dbReference type="RefSeq" id="WP_377136869.1">
    <property type="nucleotide sequence ID" value="NZ_JBHUJC010000026.1"/>
</dbReference>
<name>A0ABW5E3P3_9BACT</name>
<evidence type="ECO:0008006" key="7">
    <source>
        <dbReference type="Google" id="ProtNLM"/>
    </source>
</evidence>
<comment type="caution">
    <text evidence="5">The sequence shown here is derived from an EMBL/GenBank/DDBJ whole genome shotgun (WGS) entry which is preliminary data.</text>
</comment>
<dbReference type="Gene3D" id="3.30.565.10">
    <property type="entry name" value="Histidine kinase-like ATPase, C-terminal domain"/>
    <property type="match status" value="1"/>
</dbReference>
<keyword evidence="2" id="KW-0418">Kinase</keyword>
<proteinExistence type="predicted"/>
<keyword evidence="4" id="KW-0472">Membrane</keyword>
<dbReference type="Gene3D" id="2.60.120.260">
    <property type="entry name" value="Galactose-binding domain-like"/>
    <property type="match status" value="1"/>
</dbReference>
<evidence type="ECO:0000313" key="6">
    <source>
        <dbReference type="Proteomes" id="UP001597297"/>
    </source>
</evidence>